<dbReference type="Proteomes" id="UP001254608">
    <property type="component" value="Unassembled WGS sequence"/>
</dbReference>
<name>A0ABU2WN38_9GAMM</name>
<keyword evidence="3" id="KW-1185">Reference proteome</keyword>
<dbReference type="Gene3D" id="3.30.1050.10">
    <property type="entry name" value="SCP2 sterol-binding domain"/>
    <property type="match status" value="1"/>
</dbReference>
<dbReference type="InterPro" id="IPR003033">
    <property type="entry name" value="SCP2_sterol-bd_dom"/>
</dbReference>
<dbReference type="EMBL" id="JAVRIC010000024">
    <property type="protein sequence ID" value="MDT0498654.1"/>
    <property type="molecule type" value="Genomic_DNA"/>
</dbReference>
<dbReference type="Pfam" id="PF02036">
    <property type="entry name" value="SCP2"/>
    <property type="match status" value="1"/>
</dbReference>
<organism evidence="2 3">
    <name type="scientific">Banduia mediterranea</name>
    <dbReference type="NCBI Taxonomy" id="3075609"/>
    <lineage>
        <taxon>Bacteria</taxon>
        <taxon>Pseudomonadati</taxon>
        <taxon>Pseudomonadota</taxon>
        <taxon>Gammaproteobacteria</taxon>
        <taxon>Nevskiales</taxon>
        <taxon>Algiphilaceae</taxon>
        <taxon>Banduia</taxon>
    </lineage>
</organism>
<evidence type="ECO:0000313" key="3">
    <source>
        <dbReference type="Proteomes" id="UP001254608"/>
    </source>
</evidence>
<dbReference type="PANTHER" id="PTHR10094">
    <property type="entry name" value="STEROL CARRIER PROTEIN 2 SCP-2 FAMILY PROTEIN"/>
    <property type="match status" value="1"/>
</dbReference>
<protein>
    <submittedName>
        <fullName evidence="2">SCP2 sterol-binding domain-containing protein</fullName>
    </submittedName>
</protein>
<dbReference type="PANTHER" id="PTHR10094:SF25">
    <property type="entry name" value="SCP2 STEROL-BINDING DOMAIN-CONTAINING PROTEIN 1"/>
    <property type="match status" value="1"/>
</dbReference>
<accession>A0ABU2WN38</accession>
<dbReference type="SUPFAM" id="SSF55718">
    <property type="entry name" value="SCP-like"/>
    <property type="match status" value="1"/>
</dbReference>
<evidence type="ECO:0000313" key="2">
    <source>
        <dbReference type="EMBL" id="MDT0498654.1"/>
    </source>
</evidence>
<reference evidence="2 3" key="1">
    <citation type="submission" date="2023-09" db="EMBL/GenBank/DDBJ databases">
        <authorList>
            <person name="Rey-Velasco X."/>
        </authorList>
    </citation>
    <scope>NUCLEOTIDE SEQUENCE [LARGE SCALE GENOMIC DNA]</scope>
    <source>
        <strain evidence="2 3">W345</strain>
    </source>
</reference>
<dbReference type="RefSeq" id="WP_311366066.1">
    <property type="nucleotide sequence ID" value="NZ_JAVRIC010000024.1"/>
</dbReference>
<comment type="caution">
    <text evidence="2">The sequence shown here is derived from an EMBL/GenBank/DDBJ whole genome shotgun (WGS) entry which is preliminary data.</text>
</comment>
<dbReference type="InterPro" id="IPR036527">
    <property type="entry name" value="SCP2_sterol-bd_dom_sf"/>
</dbReference>
<proteinExistence type="predicted"/>
<sequence>MSVAAFLKQLPEAFNPEAAVGTDCVLQFNTSEPVYATIKDGSCTITEGTARDPDVTLIMEDDDLVALMKGELNGMTAFMTGKLQVEGDLMLGQRLQGFFDQSKLG</sequence>
<gene>
    <name evidence="2" type="ORF">RM530_14990</name>
</gene>
<evidence type="ECO:0000259" key="1">
    <source>
        <dbReference type="Pfam" id="PF02036"/>
    </source>
</evidence>
<feature type="domain" description="SCP2" evidence="1">
    <location>
        <begin position="16"/>
        <end position="100"/>
    </location>
</feature>